<gene>
    <name evidence="1" type="ORF">ARMGADRAFT_536577</name>
</gene>
<sequence length="283" mass="31296">MSGPETPLGFPPRPQTMDTLCPANIQELLTFFPARPKLHPEAIYSTSTAAYCARSFFPPEKRPLCYRPYPELLLELKKFISGVVNDLGIGGVSCQSMQRDLQRVSYTYSQTEAEVSLYGCHAISAVEPVVQAIAEADGRPGRTDVFYEPAVHSWQRGDFNITVQRKWLEYGHVRKQRVLVCSDGDKAYSVLLSKAEDFSRPLRLDATKEQTGANAMAVRLALQMTNAGADYGFFFGGFIAIAAQLVHSIDPSHPGTILLLSPANRAVSCDYRCHPLLQYVSAT</sequence>
<evidence type="ECO:0000313" key="1">
    <source>
        <dbReference type="EMBL" id="PBK86449.1"/>
    </source>
</evidence>
<organism evidence="1 2">
    <name type="scientific">Armillaria gallica</name>
    <name type="common">Bulbous honey fungus</name>
    <name type="synonym">Armillaria bulbosa</name>
    <dbReference type="NCBI Taxonomy" id="47427"/>
    <lineage>
        <taxon>Eukaryota</taxon>
        <taxon>Fungi</taxon>
        <taxon>Dikarya</taxon>
        <taxon>Basidiomycota</taxon>
        <taxon>Agaricomycotina</taxon>
        <taxon>Agaricomycetes</taxon>
        <taxon>Agaricomycetidae</taxon>
        <taxon>Agaricales</taxon>
        <taxon>Marasmiineae</taxon>
        <taxon>Physalacriaceae</taxon>
        <taxon>Armillaria</taxon>
    </lineage>
</organism>
<evidence type="ECO:0000313" key="2">
    <source>
        <dbReference type="Proteomes" id="UP000217790"/>
    </source>
</evidence>
<dbReference type="STRING" id="47427.A0A2H3CTQ3"/>
<dbReference type="AlphaFoldDB" id="A0A2H3CTQ3"/>
<keyword evidence="2" id="KW-1185">Reference proteome</keyword>
<dbReference type="OrthoDB" id="2521594at2759"/>
<dbReference type="EMBL" id="KZ293684">
    <property type="protein sequence ID" value="PBK86449.1"/>
    <property type="molecule type" value="Genomic_DNA"/>
</dbReference>
<protein>
    <submittedName>
        <fullName evidence="1">Uncharacterized protein</fullName>
    </submittedName>
</protein>
<accession>A0A2H3CTQ3</accession>
<dbReference type="InParanoid" id="A0A2H3CTQ3"/>
<dbReference type="Proteomes" id="UP000217790">
    <property type="component" value="Unassembled WGS sequence"/>
</dbReference>
<name>A0A2H3CTQ3_ARMGA</name>
<proteinExistence type="predicted"/>
<reference evidence="2" key="1">
    <citation type="journal article" date="2017" name="Nat. Ecol. Evol.">
        <title>Genome expansion and lineage-specific genetic innovations in the forest pathogenic fungi Armillaria.</title>
        <authorList>
            <person name="Sipos G."/>
            <person name="Prasanna A.N."/>
            <person name="Walter M.C."/>
            <person name="O'Connor E."/>
            <person name="Balint B."/>
            <person name="Krizsan K."/>
            <person name="Kiss B."/>
            <person name="Hess J."/>
            <person name="Varga T."/>
            <person name="Slot J."/>
            <person name="Riley R."/>
            <person name="Boka B."/>
            <person name="Rigling D."/>
            <person name="Barry K."/>
            <person name="Lee J."/>
            <person name="Mihaltcheva S."/>
            <person name="LaButti K."/>
            <person name="Lipzen A."/>
            <person name="Waldron R."/>
            <person name="Moloney N.M."/>
            <person name="Sperisen C."/>
            <person name="Kredics L."/>
            <person name="Vagvoelgyi C."/>
            <person name="Patrignani A."/>
            <person name="Fitzpatrick D."/>
            <person name="Nagy I."/>
            <person name="Doyle S."/>
            <person name="Anderson J.B."/>
            <person name="Grigoriev I.V."/>
            <person name="Gueldener U."/>
            <person name="Muensterkoetter M."/>
            <person name="Nagy L.G."/>
        </authorList>
    </citation>
    <scope>NUCLEOTIDE SEQUENCE [LARGE SCALE GENOMIC DNA]</scope>
    <source>
        <strain evidence="2">Ar21-2</strain>
    </source>
</reference>